<accession>A0AAE0GT22</accession>
<evidence type="ECO:0000256" key="5">
    <source>
        <dbReference type="SAM" id="Phobius"/>
    </source>
</evidence>
<dbReference type="AlphaFoldDB" id="A0AAE0GT22"/>
<dbReference type="InterPro" id="IPR051223">
    <property type="entry name" value="Polycystin"/>
</dbReference>
<dbReference type="Proteomes" id="UP001190700">
    <property type="component" value="Unassembled WGS sequence"/>
</dbReference>
<feature type="transmembrane region" description="Helical" evidence="5">
    <location>
        <begin position="239"/>
        <end position="259"/>
    </location>
</feature>
<dbReference type="PANTHER" id="PTHR10877">
    <property type="entry name" value="POLYCYSTIN FAMILY MEMBER"/>
    <property type="match status" value="1"/>
</dbReference>
<comment type="caution">
    <text evidence="7">The sequence shown here is derived from an EMBL/GenBank/DDBJ whole genome shotgun (WGS) entry which is preliminary data.</text>
</comment>
<feature type="transmembrane region" description="Helical" evidence="5">
    <location>
        <begin position="328"/>
        <end position="352"/>
    </location>
</feature>
<reference evidence="7 8" key="1">
    <citation type="journal article" date="2015" name="Genome Biol. Evol.">
        <title>Comparative Genomics of a Bacterivorous Green Alga Reveals Evolutionary Causalities and Consequences of Phago-Mixotrophic Mode of Nutrition.</title>
        <authorList>
            <person name="Burns J.A."/>
            <person name="Paasch A."/>
            <person name="Narechania A."/>
            <person name="Kim E."/>
        </authorList>
    </citation>
    <scope>NUCLEOTIDE SEQUENCE [LARGE SCALE GENOMIC DNA]</scope>
    <source>
        <strain evidence="7 8">PLY_AMNH</strain>
    </source>
</reference>
<protein>
    <recommendedName>
        <fullName evidence="6">Polycystin cation channel PKD1/PKD2 domain-containing protein</fullName>
    </recommendedName>
</protein>
<evidence type="ECO:0000259" key="6">
    <source>
        <dbReference type="Pfam" id="PF08016"/>
    </source>
</evidence>
<proteinExistence type="predicted"/>
<feature type="transmembrane region" description="Helical" evidence="5">
    <location>
        <begin position="271"/>
        <end position="289"/>
    </location>
</feature>
<evidence type="ECO:0000256" key="2">
    <source>
        <dbReference type="ARBA" id="ARBA00022692"/>
    </source>
</evidence>
<evidence type="ECO:0000256" key="3">
    <source>
        <dbReference type="ARBA" id="ARBA00022989"/>
    </source>
</evidence>
<feature type="domain" description="Polycystin cation channel PKD1/PKD2" evidence="6">
    <location>
        <begin position="239"/>
        <end position="358"/>
    </location>
</feature>
<comment type="subcellular location">
    <subcellularLocation>
        <location evidence="1">Membrane</location>
        <topology evidence="1">Multi-pass membrane protein</topology>
    </subcellularLocation>
</comment>
<dbReference type="EMBL" id="LGRX02002733">
    <property type="protein sequence ID" value="KAK3283523.1"/>
    <property type="molecule type" value="Genomic_DNA"/>
</dbReference>
<dbReference type="Pfam" id="PF08016">
    <property type="entry name" value="PKD_channel"/>
    <property type="match status" value="1"/>
</dbReference>
<keyword evidence="8" id="KW-1185">Reference proteome</keyword>
<evidence type="ECO:0000256" key="1">
    <source>
        <dbReference type="ARBA" id="ARBA00004141"/>
    </source>
</evidence>
<keyword evidence="4 5" id="KW-0472">Membrane</keyword>
<dbReference type="GO" id="GO:0016020">
    <property type="term" value="C:membrane"/>
    <property type="evidence" value="ECO:0007669"/>
    <property type="project" value="UniProtKB-SubCell"/>
</dbReference>
<feature type="transmembrane region" description="Helical" evidence="5">
    <location>
        <begin position="114"/>
        <end position="137"/>
    </location>
</feature>
<name>A0AAE0GT22_9CHLO</name>
<evidence type="ECO:0000313" key="8">
    <source>
        <dbReference type="Proteomes" id="UP001190700"/>
    </source>
</evidence>
<keyword evidence="2 5" id="KW-0812">Transmembrane</keyword>
<dbReference type="InterPro" id="IPR013122">
    <property type="entry name" value="PKD1_2_channel"/>
</dbReference>
<evidence type="ECO:0000313" key="7">
    <source>
        <dbReference type="EMBL" id="KAK3283523.1"/>
    </source>
</evidence>
<feature type="transmembrane region" description="Helical" evidence="5">
    <location>
        <begin position="158"/>
        <end position="177"/>
    </location>
</feature>
<dbReference type="Gene3D" id="1.10.287.70">
    <property type="match status" value="1"/>
</dbReference>
<evidence type="ECO:0000256" key="4">
    <source>
        <dbReference type="ARBA" id="ARBA00023136"/>
    </source>
</evidence>
<gene>
    <name evidence="7" type="ORF">CYMTET_8782</name>
</gene>
<organism evidence="7 8">
    <name type="scientific">Cymbomonas tetramitiformis</name>
    <dbReference type="NCBI Taxonomy" id="36881"/>
    <lineage>
        <taxon>Eukaryota</taxon>
        <taxon>Viridiplantae</taxon>
        <taxon>Chlorophyta</taxon>
        <taxon>Pyramimonadophyceae</taxon>
        <taxon>Pyramimonadales</taxon>
        <taxon>Pyramimonadaceae</taxon>
        <taxon>Cymbomonas</taxon>
    </lineage>
</organism>
<dbReference type="PANTHER" id="PTHR10877:SF183">
    <property type="entry name" value="AT14535P-RELATED"/>
    <property type="match status" value="1"/>
</dbReference>
<sequence>MWRFTSGEVPVTLITLVTKERLGVAHTSFSEKIGVADFLNSITENVYLHRGDDMLATHDFIDSLTEVVTVEFAFYSPQYGISSLLSIHGTYTGSQEVTVISKLQHYEIIEGQSLIIYLLAQGTVLFFAGLLFCDNMLHFARIYKKCRRGKKVPSVQSLFIPLLDLTIISVLIYFLAIRTPSKINTKSKTEEIIGGLASIPWSDTSMQPHEKKDYYFEMLSDWLVIIEEEEEINTFCSELLIMLMLRIIVATACHPRLAILTGTILHALDDLFHTCILVAMLIFGFARVANWRFGHEREEFATFTTSMETLLEMALGNFVVGWSENQELAIFTVLFCIVMFILILNFILAIIVEAYMQVRRENDELVIEQNFFRDVHDSVVNHLAAIRYGWPWPSQLAGALAQQPAKLTIGFDGLMKLADEPEDDDVPVKTACFSRGSKGVFTFMHWYSQYQFLRPQEITLRPKEQKELIDGVEERIAKLLGLPCRSLTSYSHRNSNMSHTISDRMAMQSSALYTLQERMHGKETGQRGPATWPEVVA</sequence>
<keyword evidence="3 5" id="KW-1133">Transmembrane helix</keyword>